<evidence type="ECO:0000259" key="3">
    <source>
        <dbReference type="Pfam" id="PF00135"/>
    </source>
</evidence>
<sequence length="71" mass="7958">MTKILLFTFLLLGCSAFEGTKGENPPPSTVEVTLKQGKIITSRVDLKNGKYHYAFKSIPFAEPPVDQLRFK</sequence>
<evidence type="ECO:0000256" key="1">
    <source>
        <dbReference type="ARBA" id="ARBA00023180"/>
    </source>
</evidence>
<keyword evidence="2" id="KW-0732">Signal</keyword>
<feature type="signal peptide" evidence="2">
    <location>
        <begin position="1"/>
        <end position="16"/>
    </location>
</feature>
<name>A0AAN8XBR1_HALRR</name>
<keyword evidence="5" id="KW-1185">Reference proteome</keyword>
<dbReference type="InterPro" id="IPR029058">
    <property type="entry name" value="AB_hydrolase_fold"/>
</dbReference>
<proteinExistence type="predicted"/>
<organism evidence="4 5">
    <name type="scientific">Halocaridina rubra</name>
    <name type="common">Hawaiian red shrimp</name>
    <dbReference type="NCBI Taxonomy" id="373956"/>
    <lineage>
        <taxon>Eukaryota</taxon>
        <taxon>Metazoa</taxon>
        <taxon>Ecdysozoa</taxon>
        <taxon>Arthropoda</taxon>
        <taxon>Crustacea</taxon>
        <taxon>Multicrustacea</taxon>
        <taxon>Malacostraca</taxon>
        <taxon>Eumalacostraca</taxon>
        <taxon>Eucarida</taxon>
        <taxon>Decapoda</taxon>
        <taxon>Pleocyemata</taxon>
        <taxon>Caridea</taxon>
        <taxon>Atyoidea</taxon>
        <taxon>Atyidae</taxon>
        <taxon>Halocaridina</taxon>
    </lineage>
</organism>
<dbReference type="InterPro" id="IPR002018">
    <property type="entry name" value="CarbesteraseB"/>
</dbReference>
<feature type="non-terminal residue" evidence="4">
    <location>
        <position position="71"/>
    </location>
</feature>
<dbReference type="AlphaFoldDB" id="A0AAN8XBR1"/>
<keyword evidence="1" id="KW-0325">Glycoprotein</keyword>
<protein>
    <recommendedName>
        <fullName evidence="3">Carboxylesterase type B domain-containing protein</fullName>
    </recommendedName>
</protein>
<accession>A0AAN8XBR1</accession>
<dbReference type="Proteomes" id="UP001381693">
    <property type="component" value="Unassembled WGS sequence"/>
</dbReference>
<dbReference type="Gene3D" id="3.40.50.1820">
    <property type="entry name" value="alpha/beta hydrolase"/>
    <property type="match status" value="1"/>
</dbReference>
<dbReference type="EMBL" id="JAXCGZ010009673">
    <property type="protein sequence ID" value="KAK7076424.1"/>
    <property type="molecule type" value="Genomic_DNA"/>
</dbReference>
<feature type="domain" description="Carboxylesterase type B" evidence="3">
    <location>
        <begin position="30"/>
        <end position="71"/>
    </location>
</feature>
<comment type="caution">
    <text evidence="4">The sequence shown here is derived from an EMBL/GenBank/DDBJ whole genome shotgun (WGS) entry which is preliminary data.</text>
</comment>
<evidence type="ECO:0000313" key="5">
    <source>
        <dbReference type="Proteomes" id="UP001381693"/>
    </source>
</evidence>
<gene>
    <name evidence="4" type="ORF">SK128_000050</name>
</gene>
<reference evidence="4 5" key="1">
    <citation type="submission" date="2023-11" db="EMBL/GenBank/DDBJ databases">
        <title>Halocaridina rubra genome assembly.</title>
        <authorList>
            <person name="Smith C."/>
        </authorList>
    </citation>
    <scope>NUCLEOTIDE SEQUENCE [LARGE SCALE GENOMIC DNA]</scope>
    <source>
        <strain evidence="4">EP-1</strain>
        <tissue evidence="4">Whole</tissue>
    </source>
</reference>
<evidence type="ECO:0000313" key="4">
    <source>
        <dbReference type="EMBL" id="KAK7076424.1"/>
    </source>
</evidence>
<dbReference type="SUPFAM" id="SSF53474">
    <property type="entry name" value="alpha/beta-Hydrolases"/>
    <property type="match status" value="1"/>
</dbReference>
<evidence type="ECO:0000256" key="2">
    <source>
        <dbReference type="SAM" id="SignalP"/>
    </source>
</evidence>
<feature type="chain" id="PRO_5042929355" description="Carboxylesterase type B domain-containing protein" evidence="2">
    <location>
        <begin position="17"/>
        <end position="71"/>
    </location>
</feature>
<dbReference type="Pfam" id="PF00135">
    <property type="entry name" value="COesterase"/>
    <property type="match status" value="1"/>
</dbReference>